<reference evidence="4" key="4">
    <citation type="submission" date="2025-09" db="UniProtKB">
        <authorList>
            <consortium name="Ensembl"/>
        </authorList>
    </citation>
    <scope>IDENTIFICATION</scope>
</reference>
<reference evidence="5" key="1">
    <citation type="journal article" date="2002" name="Science">
        <title>The draft genome of Ciona intestinalis: insights into chordate and vertebrate origins.</title>
        <authorList>
            <person name="Dehal P."/>
            <person name="Satou Y."/>
            <person name="Campbell R.K."/>
            <person name="Chapman J."/>
            <person name="Degnan B."/>
            <person name="De Tomaso A."/>
            <person name="Davidson B."/>
            <person name="Di Gregorio A."/>
            <person name="Gelpke M."/>
            <person name="Goodstein D.M."/>
            <person name="Harafuji N."/>
            <person name="Hastings K.E."/>
            <person name="Ho I."/>
            <person name="Hotta K."/>
            <person name="Huang W."/>
            <person name="Kawashima T."/>
            <person name="Lemaire P."/>
            <person name="Martinez D."/>
            <person name="Meinertzhagen I.A."/>
            <person name="Necula S."/>
            <person name="Nonaka M."/>
            <person name="Putnam N."/>
            <person name="Rash S."/>
            <person name="Saiga H."/>
            <person name="Satake M."/>
            <person name="Terry A."/>
            <person name="Yamada L."/>
            <person name="Wang H.G."/>
            <person name="Awazu S."/>
            <person name="Azumi K."/>
            <person name="Boore J."/>
            <person name="Branno M."/>
            <person name="Chin-Bow S."/>
            <person name="DeSantis R."/>
            <person name="Doyle S."/>
            <person name="Francino P."/>
            <person name="Keys D.N."/>
            <person name="Haga S."/>
            <person name="Hayashi H."/>
            <person name="Hino K."/>
            <person name="Imai K.S."/>
            <person name="Inaba K."/>
            <person name="Kano S."/>
            <person name="Kobayashi K."/>
            <person name="Kobayashi M."/>
            <person name="Lee B.I."/>
            <person name="Makabe K.W."/>
            <person name="Manohar C."/>
            <person name="Matassi G."/>
            <person name="Medina M."/>
            <person name="Mochizuki Y."/>
            <person name="Mount S."/>
            <person name="Morishita T."/>
            <person name="Miura S."/>
            <person name="Nakayama A."/>
            <person name="Nishizaka S."/>
            <person name="Nomoto H."/>
            <person name="Ohta F."/>
            <person name="Oishi K."/>
            <person name="Rigoutsos I."/>
            <person name="Sano M."/>
            <person name="Sasaki A."/>
            <person name="Sasakura Y."/>
            <person name="Shoguchi E."/>
            <person name="Shin-i T."/>
            <person name="Spagnuolo A."/>
            <person name="Stainier D."/>
            <person name="Suzuki M.M."/>
            <person name="Tassy O."/>
            <person name="Takatori N."/>
            <person name="Tokuoka M."/>
            <person name="Yagi K."/>
            <person name="Yoshizaki F."/>
            <person name="Wada S."/>
            <person name="Zhang C."/>
            <person name="Hyatt P.D."/>
            <person name="Larimer F."/>
            <person name="Detter C."/>
            <person name="Doggett N."/>
            <person name="Glavina T."/>
            <person name="Hawkins T."/>
            <person name="Richardson P."/>
            <person name="Lucas S."/>
            <person name="Kohara Y."/>
            <person name="Levine M."/>
            <person name="Satoh N."/>
            <person name="Rokhsar D.S."/>
        </authorList>
    </citation>
    <scope>NUCLEOTIDE SEQUENCE [LARGE SCALE GENOMIC DNA]</scope>
</reference>
<dbReference type="GeneTree" id="ENSGT00440000034776"/>
<dbReference type="Gene3D" id="2.60.40.420">
    <property type="entry name" value="Cupredoxins - blue copper proteins"/>
    <property type="match status" value="1"/>
</dbReference>
<evidence type="ECO:0000313" key="4">
    <source>
        <dbReference type="Ensembl" id="ENSCINP00000022666.2"/>
    </source>
</evidence>
<proteinExistence type="inferred from homology"/>
<dbReference type="InterPro" id="IPR011707">
    <property type="entry name" value="Cu-oxidase-like_N"/>
</dbReference>
<reference evidence="4" key="3">
    <citation type="submission" date="2025-08" db="UniProtKB">
        <authorList>
            <consortium name="Ensembl"/>
        </authorList>
    </citation>
    <scope>IDENTIFICATION</scope>
</reference>
<feature type="domain" description="Plastocyanin-like" evidence="3">
    <location>
        <begin position="121"/>
        <end position="194"/>
    </location>
</feature>
<dbReference type="Ensembl" id="ENSCINT00000022912.2">
    <property type="protein sequence ID" value="ENSCINP00000022666.2"/>
    <property type="gene ID" value="ENSCING00000012025.2"/>
</dbReference>
<sequence length="207" mass="23604">MLPLSSLHQLVSVILFIASLTLGQQSLPCSNTNPCRRFRVDELYNEPTFYQSRARRLDITMSVEMAEIRFDWLKIWRRTYNGAIGGPTWMVYPGDTLNLRLENKLGPNPVNDTGPNTYHKPNTTNIHVHGLHISPEGISDNVFLTVEPGAVQQYQFNIPEHHPAGTYWYHPHFHGSGNFQVSGGMAGLIIIQDNPYHFDTPYELRMV</sequence>
<accession>F7B6N0</accession>
<dbReference type="InterPro" id="IPR045087">
    <property type="entry name" value="Cu-oxidase_fam"/>
</dbReference>
<dbReference type="EMBL" id="EAAA01002367">
    <property type="status" value="NOT_ANNOTATED_CDS"/>
    <property type="molecule type" value="Genomic_DNA"/>
</dbReference>
<evidence type="ECO:0000259" key="3">
    <source>
        <dbReference type="Pfam" id="PF07732"/>
    </source>
</evidence>
<protein>
    <recommendedName>
        <fullName evidence="3">Plastocyanin-like domain-containing protein</fullName>
    </recommendedName>
</protein>
<dbReference type="PANTHER" id="PTHR11709:SF518">
    <property type="entry name" value="MULTICOPPER OXIDASE"/>
    <property type="match status" value="1"/>
</dbReference>
<dbReference type="STRING" id="7719.ENSCINP00000022666"/>
<evidence type="ECO:0000313" key="5">
    <source>
        <dbReference type="Proteomes" id="UP000008144"/>
    </source>
</evidence>
<dbReference type="Proteomes" id="UP000008144">
    <property type="component" value="Chromosome 7"/>
</dbReference>
<name>F7B6N0_CIOIN</name>
<dbReference type="InParanoid" id="F7B6N0"/>
<comment type="similarity">
    <text evidence="1">Belongs to the multicopper oxidase family.</text>
</comment>
<evidence type="ECO:0000256" key="1">
    <source>
        <dbReference type="ARBA" id="ARBA00010609"/>
    </source>
</evidence>
<dbReference type="PANTHER" id="PTHR11709">
    <property type="entry name" value="MULTI-COPPER OXIDASE"/>
    <property type="match status" value="1"/>
</dbReference>
<keyword evidence="2" id="KW-0732">Signal</keyword>
<dbReference type="SUPFAM" id="SSF49503">
    <property type="entry name" value="Cupredoxins"/>
    <property type="match status" value="1"/>
</dbReference>
<dbReference type="InterPro" id="IPR008972">
    <property type="entry name" value="Cupredoxin"/>
</dbReference>
<dbReference type="HOGENOM" id="CLU_095180_0_0_1"/>
<dbReference type="AlphaFoldDB" id="F7B6N0"/>
<evidence type="ECO:0000256" key="2">
    <source>
        <dbReference type="SAM" id="SignalP"/>
    </source>
</evidence>
<dbReference type="Pfam" id="PF07732">
    <property type="entry name" value="Cu-oxidase_3"/>
    <property type="match status" value="1"/>
</dbReference>
<feature type="chain" id="PRO_5003348192" description="Plastocyanin-like domain-containing protein" evidence="2">
    <location>
        <begin position="24"/>
        <end position="207"/>
    </location>
</feature>
<feature type="signal peptide" evidence="2">
    <location>
        <begin position="1"/>
        <end position="23"/>
    </location>
</feature>
<dbReference type="CDD" id="cd13853">
    <property type="entry name" value="CuRO_1_Tth-MCO_like"/>
    <property type="match status" value="1"/>
</dbReference>
<dbReference type="GO" id="GO:0005507">
    <property type="term" value="F:copper ion binding"/>
    <property type="evidence" value="ECO:0007669"/>
    <property type="project" value="InterPro"/>
</dbReference>
<keyword evidence="5" id="KW-1185">Reference proteome</keyword>
<organism evidence="4 5">
    <name type="scientific">Ciona intestinalis</name>
    <name type="common">Transparent sea squirt</name>
    <name type="synonym">Ascidia intestinalis</name>
    <dbReference type="NCBI Taxonomy" id="7719"/>
    <lineage>
        <taxon>Eukaryota</taxon>
        <taxon>Metazoa</taxon>
        <taxon>Chordata</taxon>
        <taxon>Tunicata</taxon>
        <taxon>Ascidiacea</taxon>
        <taxon>Phlebobranchia</taxon>
        <taxon>Cionidae</taxon>
        <taxon>Ciona</taxon>
    </lineage>
</organism>
<reference evidence="4" key="2">
    <citation type="journal article" date="2008" name="Genome Biol.">
        <title>Improved genome assembly and evidence-based global gene model set for the chordate Ciona intestinalis: new insight into intron and operon populations.</title>
        <authorList>
            <person name="Satou Y."/>
            <person name="Mineta K."/>
            <person name="Ogasawara M."/>
            <person name="Sasakura Y."/>
            <person name="Shoguchi E."/>
            <person name="Ueno K."/>
            <person name="Yamada L."/>
            <person name="Matsumoto J."/>
            <person name="Wasserscheid J."/>
            <person name="Dewar K."/>
            <person name="Wiley G.B."/>
            <person name="Macmil S.L."/>
            <person name="Roe B.A."/>
            <person name="Zeller R.W."/>
            <person name="Hastings K.E."/>
            <person name="Lemaire P."/>
            <person name="Lindquist E."/>
            <person name="Endo T."/>
            <person name="Hotta K."/>
            <person name="Inaba K."/>
        </authorList>
    </citation>
    <scope>NUCLEOTIDE SEQUENCE [LARGE SCALE GENOMIC DNA]</scope>
    <source>
        <strain evidence="4">wild type</strain>
    </source>
</reference>